<dbReference type="Proteomes" id="UP000708298">
    <property type="component" value="Unassembled WGS sequence"/>
</dbReference>
<dbReference type="PANTHER" id="PTHR30346:SF0">
    <property type="entry name" value="HCA OPERON TRANSCRIPTIONAL ACTIVATOR HCAR"/>
    <property type="match status" value="1"/>
</dbReference>
<evidence type="ECO:0000256" key="1">
    <source>
        <dbReference type="ARBA" id="ARBA00009437"/>
    </source>
</evidence>
<evidence type="ECO:0000259" key="5">
    <source>
        <dbReference type="PROSITE" id="PS50931"/>
    </source>
</evidence>
<keyword evidence="7" id="KW-1185">Reference proteome</keyword>
<evidence type="ECO:0000256" key="4">
    <source>
        <dbReference type="ARBA" id="ARBA00023163"/>
    </source>
</evidence>
<dbReference type="GO" id="GO:0003677">
    <property type="term" value="F:DNA binding"/>
    <property type="evidence" value="ECO:0007669"/>
    <property type="project" value="UniProtKB-KW"/>
</dbReference>
<dbReference type="Gene3D" id="1.10.10.10">
    <property type="entry name" value="Winged helix-like DNA-binding domain superfamily/Winged helix DNA-binding domain"/>
    <property type="match status" value="1"/>
</dbReference>
<dbReference type="GO" id="GO:0003700">
    <property type="term" value="F:DNA-binding transcription factor activity"/>
    <property type="evidence" value="ECO:0007669"/>
    <property type="project" value="InterPro"/>
</dbReference>
<dbReference type="SUPFAM" id="SSF46785">
    <property type="entry name" value="Winged helix' DNA-binding domain"/>
    <property type="match status" value="1"/>
</dbReference>
<dbReference type="InterPro" id="IPR036390">
    <property type="entry name" value="WH_DNA-bd_sf"/>
</dbReference>
<evidence type="ECO:0000313" key="6">
    <source>
        <dbReference type="EMBL" id="MCB8876831.1"/>
    </source>
</evidence>
<gene>
    <name evidence="6" type="ORF">ASILVAE211_16685</name>
</gene>
<name>A0A963YTM0_9PROT</name>
<protein>
    <submittedName>
        <fullName evidence="6">LysR family transcriptional regulator</fullName>
    </submittedName>
</protein>
<dbReference type="InterPro" id="IPR000847">
    <property type="entry name" value="LysR_HTH_N"/>
</dbReference>
<proteinExistence type="inferred from homology"/>
<sequence length="312" mass="34298">MRYTLRQLQYFVAAAEAGSITLGSAKIAISQASISAAITLLEREFGVQMFVRHHAQGLSLTAAGRRLLVEAKLLLSQADSLYAVASETTQHVRGQLTVGCMITMAPMIMPELAHSFMSQNPEARITQVEAGLASLLDALQRAEIDIALTYDLQIPPPISFVPLARLPPYVMVSDGHRLAGEGAVSLGQLAHEPLILLDLPISRDYFLGLFAKENLEPRIYYSSAQQDVVRTMVANGYGYTLANVRPRSDIALDGRRLIRLRLKGKHRPMTVGTATLSTLRKPLLLTAFETHCRASISNRYIPGMDAPFQDER</sequence>
<keyword evidence="2" id="KW-0805">Transcription regulation</keyword>
<evidence type="ECO:0000256" key="2">
    <source>
        <dbReference type="ARBA" id="ARBA00023015"/>
    </source>
</evidence>
<accession>A0A963YTM0</accession>
<feature type="domain" description="HTH lysR-type" evidence="5">
    <location>
        <begin position="1"/>
        <end position="61"/>
    </location>
</feature>
<dbReference type="Gene3D" id="3.40.190.10">
    <property type="entry name" value="Periplasmic binding protein-like II"/>
    <property type="match status" value="2"/>
</dbReference>
<organism evidence="6 7">
    <name type="scientific">Acidisoma silvae</name>
    <dbReference type="NCBI Taxonomy" id="2802396"/>
    <lineage>
        <taxon>Bacteria</taxon>
        <taxon>Pseudomonadati</taxon>
        <taxon>Pseudomonadota</taxon>
        <taxon>Alphaproteobacteria</taxon>
        <taxon>Acetobacterales</taxon>
        <taxon>Acidocellaceae</taxon>
        <taxon>Acidisoma</taxon>
    </lineage>
</organism>
<dbReference type="GO" id="GO:0032993">
    <property type="term" value="C:protein-DNA complex"/>
    <property type="evidence" value="ECO:0007669"/>
    <property type="project" value="TreeGrafter"/>
</dbReference>
<keyword evidence="4" id="KW-0804">Transcription</keyword>
<dbReference type="InterPro" id="IPR005119">
    <property type="entry name" value="LysR_subst-bd"/>
</dbReference>
<dbReference type="Pfam" id="PF00126">
    <property type="entry name" value="HTH_1"/>
    <property type="match status" value="1"/>
</dbReference>
<dbReference type="RefSeq" id="WP_227322490.1">
    <property type="nucleotide sequence ID" value="NZ_JAESVB010000008.1"/>
</dbReference>
<dbReference type="EMBL" id="JAESVB010000008">
    <property type="protein sequence ID" value="MCB8876831.1"/>
    <property type="molecule type" value="Genomic_DNA"/>
</dbReference>
<dbReference type="SUPFAM" id="SSF53850">
    <property type="entry name" value="Periplasmic binding protein-like II"/>
    <property type="match status" value="1"/>
</dbReference>
<reference evidence="6" key="2">
    <citation type="submission" date="2021-01" db="EMBL/GenBank/DDBJ databases">
        <authorList>
            <person name="Mieszkin S."/>
            <person name="Pouder E."/>
            <person name="Alain K."/>
        </authorList>
    </citation>
    <scope>NUCLEOTIDE SEQUENCE</scope>
    <source>
        <strain evidence="6">HW T2.11</strain>
    </source>
</reference>
<reference evidence="6" key="1">
    <citation type="journal article" date="2021" name="Microorganisms">
        <title>Acidisoma silvae sp. nov. and Acidisomacellulosilytica sp. nov., Two Acidophilic Bacteria Isolated from Decaying Wood, Hydrolyzing Cellulose and Producing Poly-3-hydroxybutyrate.</title>
        <authorList>
            <person name="Mieszkin S."/>
            <person name="Pouder E."/>
            <person name="Uroz S."/>
            <person name="Simon-Colin C."/>
            <person name="Alain K."/>
        </authorList>
    </citation>
    <scope>NUCLEOTIDE SEQUENCE</scope>
    <source>
        <strain evidence="6">HW T2.11</strain>
    </source>
</reference>
<dbReference type="PROSITE" id="PS50931">
    <property type="entry name" value="HTH_LYSR"/>
    <property type="match status" value="1"/>
</dbReference>
<dbReference type="Pfam" id="PF03466">
    <property type="entry name" value="LysR_substrate"/>
    <property type="match status" value="1"/>
</dbReference>
<dbReference type="PANTHER" id="PTHR30346">
    <property type="entry name" value="TRANSCRIPTIONAL DUAL REGULATOR HCAR-RELATED"/>
    <property type="match status" value="1"/>
</dbReference>
<comment type="similarity">
    <text evidence="1">Belongs to the LysR transcriptional regulatory family.</text>
</comment>
<evidence type="ECO:0000313" key="7">
    <source>
        <dbReference type="Proteomes" id="UP000708298"/>
    </source>
</evidence>
<comment type="caution">
    <text evidence="6">The sequence shown here is derived from an EMBL/GenBank/DDBJ whole genome shotgun (WGS) entry which is preliminary data.</text>
</comment>
<evidence type="ECO:0000256" key="3">
    <source>
        <dbReference type="ARBA" id="ARBA00023125"/>
    </source>
</evidence>
<dbReference type="AlphaFoldDB" id="A0A963YTM0"/>
<keyword evidence="3" id="KW-0238">DNA-binding</keyword>
<dbReference type="InterPro" id="IPR036388">
    <property type="entry name" value="WH-like_DNA-bd_sf"/>
</dbReference>